<reference evidence="2 3" key="1">
    <citation type="submission" date="2022-10" db="EMBL/GenBank/DDBJ databases">
        <title>The complete genomes of actinobacterial strains from the NBC collection.</title>
        <authorList>
            <person name="Joergensen T.S."/>
            <person name="Alvarez Arevalo M."/>
            <person name="Sterndorff E.B."/>
            <person name="Faurdal D."/>
            <person name="Vuksanovic O."/>
            <person name="Mourched A.-S."/>
            <person name="Charusanti P."/>
            <person name="Shaw S."/>
            <person name="Blin K."/>
            <person name="Weber T."/>
        </authorList>
    </citation>
    <scope>NUCLEOTIDE SEQUENCE [LARGE SCALE GENOMIC DNA]</scope>
    <source>
        <strain evidence="2 3">NBC_00456</strain>
    </source>
</reference>
<dbReference type="RefSeq" id="WP_328336741.1">
    <property type="nucleotide sequence ID" value="NZ_CP107906.1"/>
</dbReference>
<organism evidence="2 3">
    <name type="scientific">Streptomyces violaceus</name>
    <name type="common">Streptomyces venezuelae</name>
    <dbReference type="NCBI Taxonomy" id="1936"/>
    <lineage>
        <taxon>Bacteria</taxon>
        <taxon>Bacillati</taxon>
        <taxon>Actinomycetota</taxon>
        <taxon>Actinomycetes</taxon>
        <taxon>Kitasatosporales</taxon>
        <taxon>Streptomycetaceae</taxon>
        <taxon>Streptomyces</taxon>
    </lineage>
</organism>
<sequence length="286" mass="32235">MTNATRACDRCGADISALHRNARRCKTCPKVLRLGPIPDRACDICGKTYTPKRRDSLCCSRACNGLRYNRLYAARQKAEEPERSCPGCKTTFKAWRTDQKYCTAECGNRKRARLNYQYADLSDRPCQRCGTVFTPKQSTSVFCSRLCSRRVSYARYQPQRVAAAVAWARANPELRAAIAAQYKASRRAWEQLNPDSVGILSKDWRKLVRRYRHRCAYCGGNEGGLHMDHVIPLSRGGRHAIGNVLPACQSCNLSKGAKLVAEWKRDEATWSPDVKQPPEMPLTLSA</sequence>
<dbReference type="PANTHER" id="PTHR33877">
    <property type="entry name" value="SLL1193 PROTEIN"/>
    <property type="match status" value="1"/>
</dbReference>
<dbReference type="Pfam" id="PF14279">
    <property type="entry name" value="HNH_5"/>
    <property type="match status" value="1"/>
</dbReference>
<accession>A0ABZ1NKT4</accession>
<dbReference type="InterPro" id="IPR052892">
    <property type="entry name" value="NA-targeting_endonuclease"/>
</dbReference>
<dbReference type="Gene3D" id="1.10.30.50">
    <property type="match status" value="1"/>
</dbReference>
<evidence type="ECO:0000313" key="2">
    <source>
        <dbReference type="EMBL" id="WUG92319.1"/>
    </source>
</evidence>
<name>A0ABZ1NKT4_STRVL</name>
<proteinExistence type="predicted"/>
<keyword evidence="2" id="KW-0378">Hydrolase</keyword>
<dbReference type="GO" id="GO:0004519">
    <property type="term" value="F:endonuclease activity"/>
    <property type="evidence" value="ECO:0007669"/>
    <property type="project" value="UniProtKB-KW"/>
</dbReference>
<dbReference type="InterPro" id="IPR003615">
    <property type="entry name" value="HNH_nuc"/>
</dbReference>
<dbReference type="Proteomes" id="UP001341259">
    <property type="component" value="Chromosome"/>
</dbReference>
<dbReference type="CDD" id="cd00085">
    <property type="entry name" value="HNHc"/>
    <property type="match status" value="1"/>
</dbReference>
<protein>
    <submittedName>
        <fullName evidence="2">HNH endonuclease</fullName>
    </submittedName>
</protein>
<keyword evidence="3" id="KW-1185">Reference proteome</keyword>
<dbReference type="PANTHER" id="PTHR33877:SF2">
    <property type="entry name" value="OS07G0170200 PROTEIN"/>
    <property type="match status" value="1"/>
</dbReference>
<evidence type="ECO:0000313" key="3">
    <source>
        <dbReference type="Proteomes" id="UP001341259"/>
    </source>
</evidence>
<keyword evidence="2" id="KW-0255">Endonuclease</keyword>
<keyword evidence="2" id="KW-0540">Nuclease</keyword>
<feature type="domain" description="HNH nuclease" evidence="1">
    <location>
        <begin position="202"/>
        <end position="253"/>
    </location>
</feature>
<dbReference type="EMBL" id="CP107906">
    <property type="protein sequence ID" value="WUG92319.1"/>
    <property type="molecule type" value="Genomic_DNA"/>
</dbReference>
<dbReference type="SMART" id="SM00507">
    <property type="entry name" value="HNHc"/>
    <property type="match status" value="1"/>
</dbReference>
<evidence type="ECO:0000259" key="1">
    <source>
        <dbReference type="SMART" id="SM00507"/>
    </source>
</evidence>
<gene>
    <name evidence="2" type="ORF">OHB29_04385</name>
</gene>
<dbReference type="InterPro" id="IPR029471">
    <property type="entry name" value="HNH_5"/>
</dbReference>